<name>A0A9K3IZ80_HELAN</name>
<protein>
    <submittedName>
        <fullName evidence="1">Zinc finger protein JACKDAW/BALDIBIS</fullName>
    </submittedName>
</protein>
<comment type="caution">
    <text evidence="1">The sequence shown here is derived from an EMBL/GenBank/DDBJ whole genome shotgun (WGS) entry which is preliminary data.</text>
</comment>
<dbReference type="Gramene" id="mRNA:HanXRQr2_Chr05g0210071">
    <property type="protein sequence ID" value="CDS:HanXRQr2_Chr05g0210071.1"/>
    <property type="gene ID" value="HanXRQr2_Chr05g0210071"/>
</dbReference>
<dbReference type="Proteomes" id="UP000215914">
    <property type="component" value="Unassembled WGS sequence"/>
</dbReference>
<evidence type="ECO:0000313" key="1">
    <source>
        <dbReference type="EMBL" id="KAF5805500.1"/>
    </source>
</evidence>
<sequence length="76" mass="8826">MKRCRNDSFIGEIVVGDELIRVGDLWQGVSERSEFAKLHRRGHNLPWKLKQQNKHEVARKKVYICLEISCVGHDPA</sequence>
<dbReference type="PANTHER" id="PTHR10593">
    <property type="entry name" value="SERINE/THREONINE-PROTEIN KINASE RIO"/>
    <property type="match status" value="1"/>
</dbReference>
<keyword evidence="2" id="KW-1185">Reference proteome</keyword>
<accession>A0A9K3IZ80</accession>
<proteinExistence type="predicted"/>
<gene>
    <name evidence="1" type="ORF">HanXRQr2_Chr05g0210071</name>
</gene>
<dbReference type="EMBL" id="MNCJ02000320">
    <property type="protein sequence ID" value="KAF5805500.1"/>
    <property type="molecule type" value="Genomic_DNA"/>
</dbReference>
<organism evidence="1 2">
    <name type="scientific">Helianthus annuus</name>
    <name type="common">Common sunflower</name>
    <dbReference type="NCBI Taxonomy" id="4232"/>
    <lineage>
        <taxon>Eukaryota</taxon>
        <taxon>Viridiplantae</taxon>
        <taxon>Streptophyta</taxon>
        <taxon>Embryophyta</taxon>
        <taxon>Tracheophyta</taxon>
        <taxon>Spermatophyta</taxon>
        <taxon>Magnoliopsida</taxon>
        <taxon>eudicotyledons</taxon>
        <taxon>Gunneridae</taxon>
        <taxon>Pentapetalae</taxon>
        <taxon>asterids</taxon>
        <taxon>campanulids</taxon>
        <taxon>Asterales</taxon>
        <taxon>Asteraceae</taxon>
        <taxon>Asteroideae</taxon>
        <taxon>Heliantheae alliance</taxon>
        <taxon>Heliantheae</taxon>
        <taxon>Helianthus</taxon>
    </lineage>
</organism>
<evidence type="ECO:0000313" key="2">
    <source>
        <dbReference type="Proteomes" id="UP000215914"/>
    </source>
</evidence>
<reference evidence="1" key="1">
    <citation type="journal article" date="2017" name="Nature">
        <title>The sunflower genome provides insights into oil metabolism, flowering and Asterid evolution.</title>
        <authorList>
            <person name="Badouin H."/>
            <person name="Gouzy J."/>
            <person name="Grassa C.J."/>
            <person name="Murat F."/>
            <person name="Staton S.E."/>
            <person name="Cottret L."/>
            <person name="Lelandais-Briere C."/>
            <person name="Owens G.L."/>
            <person name="Carrere S."/>
            <person name="Mayjonade B."/>
            <person name="Legrand L."/>
            <person name="Gill N."/>
            <person name="Kane N.C."/>
            <person name="Bowers J.E."/>
            <person name="Hubner S."/>
            <person name="Bellec A."/>
            <person name="Berard A."/>
            <person name="Berges H."/>
            <person name="Blanchet N."/>
            <person name="Boniface M.C."/>
            <person name="Brunel D."/>
            <person name="Catrice O."/>
            <person name="Chaidir N."/>
            <person name="Claudel C."/>
            <person name="Donnadieu C."/>
            <person name="Faraut T."/>
            <person name="Fievet G."/>
            <person name="Helmstetter N."/>
            <person name="King M."/>
            <person name="Knapp S.J."/>
            <person name="Lai Z."/>
            <person name="Le Paslier M.C."/>
            <person name="Lippi Y."/>
            <person name="Lorenzon L."/>
            <person name="Mandel J.R."/>
            <person name="Marage G."/>
            <person name="Marchand G."/>
            <person name="Marquand E."/>
            <person name="Bret-Mestries E."/>
            <person name="Morien E."/>
            <person name="Nambeesan S."/>
            <person name="Nguyen T."/>
            <person name="Pegot-Espagnet P."/>
            <person name="Pouilly N."/>
            <person name="Raftis F."/>
            <person name="Sallet E."/>
            <person name="Schiex T."/>
            <person name="Thomas J."/>
            <person name="Vandecasteele C."/>
            <person name="Vares D."/>
            <person name="Vear F."/>
            <person name="Vautrin S."/>
            <person name="Crespi M."/>
            <person name="Mangin B."/>
            <person name="Burke J.M."/>
            <person name="Salse J."/>
            <person name="Munos S."/>
            <person name="Vincourt P."/>
            <person name="Rieseberg L.H."/>
            <person name="Langlade N.B."/>
        </authorList>
    </citation>
    <scope>NUCLEOTIDE SEQUENCE</scope>
    <source>
        <tissue evidence="1">Leaves</tissue>
    </source>
</reference>
<dbReference type="InterPro" id="IPR031140">
    <property type="entry name" value="IDD1-16"/>
</dbReference>
<dbReference type="PANTHER" id="PTHR10593:SF231">
    <property type="entry name" value="PROTEIN INDETERMINATE-DOMAIN 13-RELATED"/>
    <property type="match status" value="1"/>
</dbReference>
<dbReference type="AlphaFoldDB" id="A0A9K3IZ80"/>
<reference evidence="1" key="2">
    <citation type="submission" date="2020-06" db="EMBL/GenBank/DDBJ databases">
        <title>Helianthus annuus Genome sequencing and assembly Release 2.</title>
        <authorList>
            <person name="Gouzy J."/>
            <person name="Langlade N."/>
            <person name="Munos S."/>
        </authorList>
    </citation>
    <scope>NUCLEOTIDE SEQUENCE</scope>
    <source>
        <tissue evidence="1">Leaves</tissue>
    </source>
</reference>